<evidence type="ECO:0000313" key="4">
    <source>
        <dbReference type="Proteomes" id="UP000240317"/>
    </source>
</evidence>
<evidence type="ECO:0000313" key="3">
    <source>
        <dbReference type="EMBL" id="PTA68484.1"/>
    </source>
</evidence>
<evidence type="ECO:0000259" key="2">
    <source>
        <dbReference type="Pfam" id="PF00144"/>
    </source>
</evidence>
<sequence>MGPLIPARTHALLAAAVQTPGGPSGAALGVVDQTGRRETLVLGLAQREPHPQPLPEDSWWDLASLTKPLLTAREVLRALEEGLLDLDDPLGRWLPDLAWMQDTPLRARTLRQLLTHTAGLGPWSKLYTWGDAATIRARFLQEPWPVTEPGAVVYSDLGYVLLGRVLERLRGRPLREFPLDPGLSFTPDPARSVATEHCLWRERLLRGETHDENAAALGGVAGHAGLFGTLDGVLAQAELLLRGGWLGRAAQALALQPQAPERTLAFVQACPGWSGGSLCSPQAAGHTGFTGTGLWVDPGHGRAWVLLTNRVHPSRHSGFDIQGVRRAVGNTLLAGVA</sequence>
<protein>
    <submittedName>
        <fullName evidence="3">Esterase</fullName>
    </submittedName>
</protein>
<accession>A0A2T3W9L1</accession>
<dbReference type="PANTHER" id="PTHR43283:SF11">
    <property type="entry name" value="BETA-LACTAMASE-RELATED DOMAIN-CONTAINING PROTEIN"/>
    <property type="match status" value="1"/>
</dbReference>
<dbReference type="SUPFAM" id="SSF56601">
    <property type="entry name" value="beta-lactamase/transpeptidase-like"/>
    <property type="match status" value="1"/>
</dbReference>
<name>A0A2T3W9L1_9DEIO</name>
<keyword evidence="4" id="KW-1185">Reference proteome</keyword>
<organism evidence="3 4">
    <name type="scientific">Deinococcus arcticus</name>
    <dbReference type="NCBI Taxonomy" id="2136176"/>
    <lineage>
        <taxon>Bacteria</taxon>
        <taxon>Thermotogati</taxon>
        <taxon>Deinococcota</taxon>
        <taxon>Deinococci</taxon>
        <taxon>Deinococcales</taxon>
        <taxon>Deinococcaceae</taxon>
        <taxon>Deinococcus</taxon>
    </lineage>
</organism>
<dbReference type="InterPro" id="IPR012338">
    <property type="entry name" value="Beta-lactam/transpept-like"/>
</dbReference>
<proteinExistence type="predicted"/>
<keyword evidence="1" id="KW-0378">Hydrolase</keyword>
<dbReference type="RefSeq" id="WP_107137358.1">
    <property type="nucleotide sequence ID" value="NZ_PYSV01000005.1"/>
</dbReference>
<dbReference type="AlphaFoldDB" id="A0A2T3W9L1"/>
<dbReference type="PANTHER" id="PTHR43283">
    <property type="entry name" value="BETA-LACTAMASE-RELATED"/>
    <property type="match status" value="1"/>
</dbReference>
<dbReference type="Proteomes" id="UP000240317">
    <property type="component" value="Unassembled WGS sequence"/>
</dbReference>
<dbReference type="Gene3D" id="3.40.710.10">
    <property type="entry name" value="DD-peptidase/beta-lactamase superfamily"/>
    <property type="match status" value="1"/>
</dbReference>
<comment type="caution">
    <text evidence="3">The sequence shown here is derived from an EMBL/GenBank/DDBJ whole genome shotgun (WGS) entry which is preliminary data.</text>
</comment>
<feature type="domain" description="Beta-lactamase-related" evidence="2">
    <location>
        <begin position="23"/>
        <end position="316"/>
    </location>
</feature>
<reference evidence="3 4" key="1">
    <citation type="submission" date="2018-03" db="EMBL/GenBank/DDBJ databases">
        <title>Draft genome of Deinococcus sp. OD32.</title>
        <authorList>
            <person name="Wang X.-P."/>
            <person name="Du Z.-J."/>
        </authorList>
    </citation>
    <scope>NUCLEOTIDE SEQUENCE [LARGE SCALE GENOMIC DNA]</scope>
    <source>
        <strain evidence="3 4">OD32</strain>
    </source>
</reference>
<dbReference type="EMBL" id="PYSV01000005">
    <property type="protein sequence ID" value="PTA68484.1"/>
    <property type="molecule type" value="Genomic_DNA"/>
</dbReference>
<dbReference type="InterPro" id="IPR001466">
    <property type="entry name" value="Beta-lactam-related"/>
</dbReference>
<evidence type="ECO:0000256" key="1">
    <source>
        <dbReference type="ARBA" id="ARBA00022801"/>
    </source>
</evidence>
<dbReference type="OrthoDB" id="9770183at2"/>
<dbReference type="InterPro" id="IPR050789">
    <property type="entry name" value="Diverse_Enzym_Activities"/>
</dbReference>
<gene>
    <name evidence="3" type="ORF">C8263_06685</name>
</gene>
<dbReference type="Pfam" id="PF00144">
    <property type="entry name" value="Beta-lactamase"/>
    <property type="match status" value="1"/>
</dbReference>
<dbReference type="GO" id="GO:0016787">
    <property type="term" value="F:hydrolase activity"/>
    <property type="evidence" value="ECO:0007669"/>
    <property type="project" value="UniProtKB-KW"/>
</dbReference>